<reference evidence="1 2" key="1">
    <citation type="submission" date="2017-05" db="EMBL/GenBank/DDBJ databases">
        <title>Genome sequence of Candidatus Fukatsuia symbiotica and Candidatus Hamiltonella defensa from Acyrthosiphon pisum strain 5D.</title>
        <authorList>
            <person name="Patel V.A."/>
            <person name="Chevignon G."/>
            <person name="Russell J.A."/>
            <person name="Oliver K.M."/>
        </authorList>
    </citation>
    <scope>NUCLEOTIDE SEQUENCE [LARGE SCALE GENOMIC DNA]</scope>
    <source>
        <strain evidence="1 2">5D</strain>
    </source>
</reference>
<keyword evidence="2" id="KW-1185">Reference proteome</keyword>
<dbReference type="Proteomes" id="UP000261875">
    <property type="component" value="Chromosome"/>
</dbReference>
<dbReference type="AlphaFoldDB" id="A0A2U8I3M0"/>
<dbReference type="InterPro" id="IPR001611">
    <property type="entry name" value="Leu-rich_rpt"/>
</dbReference>
<name>A0A2U8I3M0_9GAMM</name>
<organism evidence="1 2">
    <name type="scientific">Candidatus Fukatsuia symbiotica</name>
    <dbReference type="NCBI Taxonomy" id="1878942"/>
    <lineage>
        <taxon>Bacteria</taxon>
        <taxon>Pseudomonadati</taxon>
        <taxon>Pseudomonadota</taxon>
        <taxon>Gammaproteobacteria</taxon>
        <taxon>Enterobacterales</taxon>
        <taxon>Yersiniaceae</taxon>
        <taxon>Candidatus Fukatsuia</taxon>
    </lineage>
</organism>
<evidence type="ECO:0000313" key="1">
    <source>
        <dbReference type="EMBL" id="AWK13727.1"/>
    </source>
</evidence>
<dbReference type="EMBL" id="CP021659">
    <property type="protein sequence ID" value="AWK13727.1"/>
    <property type="molecule type" value="Genomic_DNA"/>
</dbReference>
<sequence length="268" mass="30066">MFSHVHGALALYPSPPPLLTTGEADKPEVSEKYQKSCNKFINEAEDPEQRRIREMVVGDLIVCKQRGGELHVRLEGLGLTGVPPIPLETVSLDLSNNPLSLSPKALADLATLHNLTKLDISNTGLTDQFLSSLTTMLMHKNIQELNISHNKELGQKDDAVQHFSMIIGHCSRNPTLSLTPMVTVRTKGTPLSEKLIKKYGDSEKIHDQFFPNGVDVITGEIDHSTLTGRIKRYFHQQLIRVERGRNPYDRWEPVIKTATNPFWTNLES</sequence>
<evidence type="ECO:0000313" key="2">
    <source>
        <dbReference type="Proteomes" id="UP000261875"/>
    </source>
</evidence>
<protein>
    <submittedName>
        <fullName evidence="1">Uncharacterized protein</fullName>
    </submittedName>
</protein>
<proteinExistence type="predicted"/>
<dbReference type="Pfam" id="PF00560">
    <property type="entry name" value="LRR_1"/>
    <property type="match status" value="2"/>
</dbReference>
<dbReference type="SUPFAM" id="SSF52047">
    <property type="entry name" value="RNI-like"/>
    <property type="match status" value="1"/>
</dbReference>
<dbReference type="KEGG" id="fsm:CCS41_03335"/>
<dbReference type="RefSeq" id="WP_119797217.1">
    <property type="nucleotide sequence ID" value="NZ_CP021659.1"/>
</dbReference>
<dbReference type="Gene3D" id="3.80.10.10">
    <property type="entry name" value="Ribonuclease Inhibitor"/>
    <property type="match status" value="1"/>
</dbReference>
<dbReference type="InterPro" id="IPR032675">
    <property type="entry name" value="LRR_dom_sf"/>
</dbReference>
<accession>A0A2U8I3M0</accession>
<gene>
    <name evidence="1" type="ORF">CCS41_03335</name>
</gene>